<dbReference type="EnsemblPlants" id="Zm00001eb006090_T001">
    <property type="protein sequence ID" value="Zm00001eb006090_P001"/>
    <property type="gene ID" value="Zm00001eb006090"/>
</dbReference>
<dbReference type="InParanoid" id="A0A804LER5"/>
<dbReference type="AlphaFoldDB" id="A0A804LER5"/>
<dbReference type="Proteomes" id="UP000007305">
    <property type="component" value="Chromosome 1"/>
</dbReference>
<evidence type="ECO:0000313" key="2">
    <source>
        <dbReference type="Proteomes" id="UP000007305"/>
    </source>
</evidence>
<reference evidence="1" key="2">
    <citation type="submission" date="2019-07" db="EMBL/GenBank/DDBJ databases">
        <authorList>
            <person name="Seetharam A."/>
            <person name="Woodhouse M."/>
            <person name="Cannon E."/>
        </authorList>
    </citation>
    <scope>NUCLEOTIDE SEQUENCE [LARGE SCALE GENOMIC DNA]</scope>
    <source>
        <strain evidence="1">cv. B73</strain>
    </source>
</reference>
<dbReference type="Gramene" id="Zm00001eb006090_T001">
    <property type="protein sequence ID" value="Zm00001eb006090_P001"/>
    <property type="gene ID" value="Zm00001eb006090"/>
</dbReference>
<accession>A0A804LER5</accession>
<proteinExistence type="predicted"/>
<name>A0A804LER5_MAIZE</name>
<reference evidence="1" key="3">
    <citation type="submission" date="2021-05" db="UniProtKB">
        <authorList>
            <consortium name="EnsemblPlants"/>
        </authorList>
    </citation>
    <scope>IDENTIFICATION</scope>
    <source>
        <strain evidence="1">cv. B73</strain>
    </source>
</reference>
<organism evidence="1 2">
    <name type="scientific">Zea mays</name>
    <name type="common">Maize</name>
    <dbReference type="NCBI Taxonomy" id="4577"/>
    <lineage>
        <taxon>Eukaryota</taxon>
        <taxon>Viridiplantae</taxon>
        <taxon>Streptophyta</taxon>
        <taxon>Embryophyta</taxon>
        <taxon>Tracheophyta</taxon>
        <taxon>Spermatophyta</taxon>
        <taxon>Magnoliopsida</taxon>
        <taxon>Liliopsida</taxon>
        <taxon>Poales</taxon>
        <taxon>Poaceae</taxon>
        <taxon>PACMAD clade</taxon>
        <taxon>Panicoideae</taxon>
        <taxon>Andropogonodae</taxon>
        <taxon>Andropogoneae</taxon>
        <taxon>Tripsacinae</taxon>
        <taxon>Zea</taxon>
    </lineage>
</organism>
<reference evidence="2" key="1">
    <citation type="submission" date="2015-12" db="EMBL/GenBank/DDBJ databases">
        <title>Update maize B73 reference genome by single molecule sequencing technologies.</title>
        <authorList>
            <consortium name="Maize Genome Sequencing Project"/>
            <person name="Ware D."/>
        </authorList>
    </citation>
    <scope>NUCLEOTIDE SEQUENCE [LARGE SCALE GENOMIC DNA]</scope>
    <source>
        <strain evidence="2">cv. B73</strain>
    </source>
</reference>
<evidence type="ECO:0000313" key="1">
    <source>
        <dbReference type="EnsemblPlants" id="Zm00001eb006090_P001"/>
    </source>
</evidence>
<keyword evidence="2" id="KW-1185">Reference proteome</keyword>
<protein>
    <submittedName>
        <fullName evidence="1">Uncharacterized protein</fullName>
    </submittedName>
</protein>
<sequence>MLFLNKQIYTQRRNGAKHTHRTKYYCIAVQSKGRPCVVMRALTESPGHGFEAATPHLQGKACLSLSLSWTTLMWKPPVLGLPLFIIVQWNKIKKWTVYVLVEHEQMM</sequence>